<dbReference type="EMBL" id="FWXZ01000009">
    <property type="protein sequence ID" value="SMC90328.1"/>
    <property type="molecule type" value="Genomic_DNA"/>
</dbReference>
<accession>A0AC61PQB4</accession>
<proteinExistence type="predicted"/>
<sequence>MLAALVVLLVGMVCFPACGEEKAEGFPAKVTTEKGSLKMRKTADKKGKVIGEIPNGTCILVNSEDGEWCEVSWNNKTGYCMTEFLVMFREADLSLLDYRVLQKGDKGDDVLALKKRLKELGYIRGNAALTNRYTEETAQRVTLFQRQAGMTEDGTAWQELQMYLFSDKAPACTQTLPSVRTKVADQNNRMICGCCMGEGCECCNFTGWVSR</sequence>
<name>A0AC61PQB4_9FIRM</name>
<organism evidence="1 2">
    <name type="scientific">Aristaeella lactis</name>
    <dbReference type="NCBI Taxonomy" id="3046383"/>
    <lineage>
        <taxon>Bacteria</taxon>
        <taxon>Bacillati</taxon>
        <taxon>Bacillota</taxon>
        <taxon>Clostridia</taxon>
        <taxon>Eubacteriales</taxon>
        <taxon>Aristaeellaceae</taxon>
        <taxon>Aristaeella</taxon>
    </lineage>
</organism>
<keyword evidence="2" id="KW-1185">Reference proteome</keyword>
<reference evidence="1" key="1">
    <citation type="submission" date="2017-04" db="EMBL/GenBank/DDBJ databases">
        <authorList>
            <person name="Varghese N."/>
            <person name="Submissions S."/>
        </authorList>
    </citation>
    <scope>NUCLEOTIDE SEQUENCE</scope>
    <source>
        <strain evidence="1">WTE2008</strain>
    </source>
</reference>
<dbReference type="Proteomes" id="UP000192328">
    <property type="component" value="Unassembled WGS sequence"/>
</dbReference>
<evidence type="ECO:0000313" key="2">
    <source>
        <dbReference type="Proteomes" id="UP000192328"/>
    </source>
</evidence>
<comment type="caution">
    <text evidence="1">The sequence shown here is derived from an EMBL/GenBank/DDBJ whole genome shotgun (WGS) entry which is preliminary data.</text>
</comment>
<gene>
    <name evidence="1" type="ORF">SAMN06297397_3051</name>
</gene>
<protein>
    <submittedName>
        <fullName evidence="1">SH3 domain-containing protein</fullName>
    </submittedName>
</protein>
<evidence type="ECO:0000313" key="1">
    <source>
        <dbReference type="EMBL" id="SMC90328.1"/>
    </source>
</evidence>